<dbReference type="InterPro" id="IPR020846">
    <property type="entry name" value="MFS_dom"/>
</dbReference>
<accession>A0A9P8VCU0</accession>
<dbReference type="PANTHER" id="PTHR11360">
    <property type="entry name" value="MONOCARBOXYLATE TRANSPORTER"/>
    <property type="match status" value="1"/>
</dbReference>
<evidence type="ECO:0000313" key="7">
    <source>
        <dbReference type="Proteomes" id="UP000770015"/>
    </source>
</evidence>
<dbReference type="OrthoDB" id="410267at2759"/>
<proteinExistence type="inferred from homology"/>
<organism evidence="6 7">
    <name type="scientific">Plectosphaerella plurivora</name>
    <dbReference type="NCBI Taxonomy" id="936078"/>
    <lineage>
        <taxon>Eukaryota</taxon>
        <taxon>Fungi</taxon>
        <taxon>Dikarya</taxon>
        <taxon>Ascomycota</taxon>
        <taxon>Pezizomycotina</taxon>
        <taxon>Sordariomycetes</taxon>
        <taxon>Hypocreomycetidae</taxon>
        <taxon>Glomerellales</taxon>
        <taxon>Plectosphaerellaceae</taxon>
        <taxon>Plectosphaerella</taxon>
    </lineage>
</organism>
<evidence type="ECO:0000259" key="5">
    <source>
        <dbReference type="PROSITE" id="PS50850"/>
    </source>
</evidence>
<feature type="transmembrane region" description="Helical" evidence="4">
    <location>
        <begin position="339"/>
        <end position="359"/>
    </location>
</feature>
<feature type="transmembrane region" description="Helical" evidence="4">
    <location>
        <begin position="41"/>
        <end position="69"/>
    </location>
</feature>
<protein>
    <submittedName>
        <fullName evidence="6">Major facilitator superfamily domain-containing protein</fullName>
    </submittedName>
</protein>
<feature type="transmembrane region" description="Helical" evidence="4">
    <location>
        <begin position="210"/>
        <end position="233"/>
    </location>
</feature>
<feature type="transmembrane region" description="Helical" evidence="4">
    <location>
        <begin position="167"/>
        <end position="189"/>
    </location>
</feature>
<feature type="transmembrane region" description="Helical" evidence="4">
    <location>
        <begin position="109"/>
        <end position="128"/>
    </location>
</feature>
<dbReference type="EMBL" id="JAGSXJ010000011">
    <property type="protein sequence ID" value="KAH6687357.1"/>
    <property type="molecule type" value="Genomic_DNA"/>
</dbReference>
<dbReference type="Pfam" id="PF07690">
    <property type="entry name" value="MFS_1"/>
    <property type="match status" value="2"/>
</dbReference>
<evidence type="ECO:0000256" key="3">
    <source>
        <dbReference type="SAM" id="MobiDB-lite"/>
    </source>
</evidence>
<dbReference type="Proteomes" id="UP000770015">
    <property type="component" value="Unassembled WGS sequence"/>
</dbReference>
<dbReference type="GO" id="GO:0016020">
    <property type="term" value="C:membrane"/>
    <property type="evidence" value="ECO:0007669"/>
    <property type="project" value="UniProtKB-SubCell"/>
</dbReference>
<dbReference type="InterPro" id="IPR050327">
    <property type="entry name" value="Proton-linked_MCT"/>
</dbReference>
<feature type="transmembrane region" description="Helical" evidence="4">
    <location>
        <begin position="140"/>
        <end position="161"/>
    </location>
</feature>
<keyword evidence="4" id="KW-1133">Transmembrane helix</keyword>
<dbReference type="AlphaFoldDB" id="A0A9P8VCU0"/>
<feature type="transmembrane region" description="Helical" evidence="4">
    <location>
        <begin position="272"/>
        <end position="294"/>
    </location>
</feature>
<name>A0A9P8VCU0_9PEZI</name>
<feature type="compositionally biased region" description="Polar residues" evidence="3">
    <location>
        <begin position="16"/>
        <end position="34"/>
    </location>
</feature>
<comment type="caution">
    <text evidence="6">The sequence shown here is derived from an EMBL/GenBank/DDBJ whole genome shotgun (WGS) entry which is preliminary data.</text>
</comment>
<keyword evidence="4" id="KW-0472">Membrane</keyword>
<gene>
    <name evidence="6" type="ORF">F5X68DRAFT_268784</name>
</gene>
<dbReference type="InterPro" id="IPR036259">
    <property type="entry name" value="MFS_trans_sf"/>
</dbReference>
<dbReference type="GO" id="GO:0022857">
    <property type="term" value="F:transmembrane transporter activity"/>
    <property type="evidence" value="ECO:0007669"/>
    <property type="project" value="InterPro"/>
</dbReference>
<feature type="transmembrane region" description="Helical" evidence="4">
    <location>
        <begin position="81"/>
        <end position="103"/>
    </location>
</feature>
<keyword evidence="7" id="KW-1185">Reference proteome</keyword>
<feature type="transmembrane region" description="Helical" evidence="4">
    <location>
        <begin position="366"/>
        <end position="387"/>
    </location>
</feature>
<dbReference type="InterPro" id="IPR011701">
    <property type="entry name" value="MFS"/>
</dbReference>
<sequence length="396" mass="41737">MGAGKADEAEAVMATAHSTPETSESDQDITSSSFPEGGKEAWLVVLGAWGAMVSCMGLLNTLAVLQAWVSEHQLRNVSESNIGWIFSTYGFFLYFCGAQIGPIFDAHDIKVLIIPSSIGMVASIMAIFSEFYHFLHSFGVLGGISASLLFYPSVSAIGHWFSRRRSLATGISFTAGGLGGNGLGCLLLKKRLPPNKAKGSSIDLKALGDLRYAVVTLAIFLVEFSVFIPYTFISSYAISKGMDPQRAYLLNTLLNVGALPGRVLPGYVADKIGVFNVMVGTAFACTASILGLWLPIRSEAAITASTILFGFWSGAAIALSPVCIGQVCHVEDYGKKTGTTFFIASFGALLGVPIAGAILQASGGDYRGLIILAGASCGATALAFIWARQLILSKPV</sequence>
<dbReference type="PANTHER" id="PTHR11360:SF240">
    <property type="entry name" value="MONOCARBOXYLATE TRANSPORTER (EUROFUNG)-RELATED"/>
    <property type="match status" value="1"/>
</dbReference>
<feature type="transmembrane region" description="Helical" evidence="4">
    <location>
        <begin position="306"/>
        <end position="327"/>
    </location>
</feature>
<feature type="region of interest" description="Disordered" evidence="3">
    <location>
        <begin position="1"/>
        <end position="34"/>
    </location>
</feature>
<evidence type="ECO:0000313" key="6">
    <source>
        <dbReference type="EMBL" id="KAH6687357.1"/>
    </source>
</evidence>
<dbReference type="SUPFAM" id="SSF103473">
    <property type="entry name" value="MFS general substrate transporter"/>
    <property type="match status" value="1"/>
</dbReference>
<evidence type="ECO:0000256" key="1">
    <source>
        <dbReference type="ARBA" id="ARBA00004141"/>
    </source>
</evidence>
<comment type="subcellular location">
    <subcellularLocation>
        <location evidence="1">Membrane</location>
        <topology evidence="1">Multi-pass membrane protein</topology>
    </subcellularLocation>
</comment>
<dbReference type="Gene3D" id="1.20.1250.20">
    <property type="entry name" value="MFS general substrate transporter like domains"/>
    <property type="match status" value="2"/>
</dbReference>
<comment type="similarity">
    <text evidence="2">Belongs to the major facilitator superfamily. Monocarboxylate porter (TC 2.A.1.13) family.</text>
</comment>
<evidence type="ECO:0000256" key="2">
    <source>
        <dbReference type="ARBA" id="ARBA00006727"/>
    </source>
</evidence>
<evidence type="ECO:0000256" key="4">
    <source>
        <dbReference type="SAM" id="Phobius"/>
    </source>
</evidence>
<dbReference type="PROSITE" id="PS50850">
    <property type="entry name" value="MFS"/>
    <property type="match status" value="1"/>
</dbReference>
<feature type="domain" description="Major facilitator superfamily (MFS) profile" evidence="5">
    <location>
        <begin position="211"/>
        <end position="396"/>
    </location>
</feature>
<keyword evidence="4" id="KW-0812">Transmembrane</keyword>
<reference evidence="6" key="1">
    <citation type="journal article" date="2021" name="Nat. Commun.">
        <title>Genetic determinants of endophytism in the Arabidopsis root mycobiome.</title>
        <authorList>
            <person name="Mesny F."/>
            <person name="Miyauchi S."/>
            <person name="Thiergart T."/>
            <person name="Pickel B."/>
            <person name="Atanasova L."/>
            <person name="Karlsson M."/>
            <person name="Huettel B."/>
            <person name="Barry K.W."/>
            <person name="Haridas S."/>
            <person name="Chen C."/>
            <person name="Bauer D."/>
            <person name="Andreopoulos W."/>
            <person name="Pangilinan J."/>
            <person name="LaButti K."/>
            <person name="Riley R."/>
            <person name="Lipzen A."/>
            <person name="Clum A."/>
            <person name="Drula E."/>
            <person name="Henrissat B."/>
            <person name="Kohler A."/>
            <person name="Grigoriev I.V."/>
            <person name="Martin F.M."/>
            <person name="Hacquard S."/>
        </authorList>
    </citation>
    <scope>NUCLEOTIDE SEQUENCE</scope>
    <source>
        <strain evidence="6">MPI-SDFR-AT-0117</strain>
    </source>
</reference>